<sequence length="328" mass="35142">MHFQTTPGAAPVPRETAFILGGALLGGQDSAVDWPQQAISASLPGSPATALRETWLSASPCLSGESDGIVWRRSDDVLYGVIELAEADFADDARTPLQAASETAYRRIFRLLDAQGLPELWRVWNYMAGINAGSHGLERYRQFNIGRQDAFLACRRGSTGNVPAACALGLAGGPLSIAFMAGKIAAVPVENPRQVSAYHYPDVYGPRSPTFSRAALVHPPGQEILFISGTASIVGHRSMHVGDVAGQTRETLANILAVVAEANRLACTGDFRPQELLCRAYLRNAADHVAVDAVLREILGPVEVSYIEADVCRADLLVEIEAMASHPR</sequence>
<organism evidence="2 3">
    <name type="scientific">Azonexus hydrophilus</name>
    <dbReference type="NCBI Taxonomy" id="418702"/>
    <lineage>
        <taxon>Bacteria</taxon>
        <taxon>Pseudomonadati</taxon>
        <taxon>Pseudomonadota</taxon>
        <taxon>Betaproteobacteria</taxon>
        <taxon>Rhodocyclales</taxon>
        <taxon>Azonexaceae</taxon>
        <taxon>Azonexus</taxon>
    </lineage>
</organism>
<dbReference type="InterPro" id="IPR049368">
    <property type="entry name" value="FkbO_Hyg5-like_N"/>
</dbReference>
<dbReference type="STRING" id="418702.BJN45_00255"/>
<dbReference type="Proteomes" id="UP000187526">
    <property type="component" value="Unassembled WGS sequence"/>
</dbReference>
<reference evidence="2 3" key="1">
    <citation type="submission" date="2016-10" db="EMBL/GenBank/DDBJ databases">
        <title>Alkaliphiles isolated from bioreactors.</title>
        <authorList>
            <person name="Salah Z."/>
            <person name="Rout S.P."/>
            <person name="Humphreys P.N."/>
        </authorList>
    </citation>
    <scope>NUCLEOTIDE SEQUENCE [LARGE SCALE GENOMIC DNA]</scope>
    <source>
        <strain evidence="2 3">ZS02</strain>
    </source>
</reference>
<dbReference type="EMBL" id="MTHD01000001">
    <property type="protein sequence ID" value="OMG56862.1"/>
    <property type="molecule type" value="Genomic_DNA"/>
</dbReference>
<dbReference type="Pfam" id="PF21168">
    <property type="entry name" value="FkbO_Hyg5-like_N"/>
    <property type="match status" value="1"/>
</dbReference>
<dbReference type="InterPro" id="IPR035959">
    <property type="entry name" value="RutC-like_sf"/>
</dbReference>
<proteinExistence type="predicted"/>
<name>A0A1R1IE43_9RHOO</name>
<dbReference type="OrthoDB" id="1114505at2"/>
<evidence type="ECO:0000313" key="3">
    <source>
        <dbReference type="Proteomes" id="UP000187526"/>
    </source>
</evidence>
<comment type="caution">
    <text evidence="2">The sequence shown here is derived from an EMBL/GenBank/DDBJ whole genome shotgun (WGS) entry which is preliminary data.</text>
</comment>
<keyword evidence="3" id="KW-1185">Reference proteome</keyword>
<evidence type="ECO:0000259" key="1">
    <source>
        <dbReference type="Pfam" id="PF21168"/>
    </source>
</evidence>
<dbReference type="CDD" id="cd06153">
    <property type="entry name" value="YjgF_YER057c_UK114_like_5"/>
    <property type="match status" value="1"/>
</dbReference>
<dbReference type="Gene3D" id="3.30.1330.40">
    <property type="entry name" value="RutC-like"/>
    <property type="match status" value="1"/>
</dbReference>
<dbReference type="AlphaFoldDB" id="A0A1R1IE43"/>
<gene>
    <name evidence="2" type="ORF">BJN45_00255</name>
</gene>
<dbReference type="SUPFAM" id="SSF55298">
    <property type="entry name" value="YjgF-like"/>
    <property type="match status" value="1"/>
</dbReference>
<feature type="domain" description="Chorismatase FkbO/Hyg5-like N-terminal" evidence="1">
    <location>
        <begin position="53"/>
        <end position="181"/>
    </location>
</feature>
<evidence type="ECO:0000313" key="2">
    <source>
        <dbReference type="EMBL" id="OMG56862.1"/>
    </source>
</evidence>
<protein>
    <recommendedName>
        <fullName evidence="1">Chorismatase FkbO/Hyg5-like N-terminal domain-containing protein</fullName>
    </recommendedName>
</protein>
<accession>A0A1R1IE43</accession>